<sequence>MLWTSGSHNGYLRLVLTRTQATADFIGVSTVRERQYTVERLRRDMMERNTA</sequence>
<proteinExistence type="predicted"/>
<evidence type="ECO:0000313" key="1">
    <source>
        <dbReference type="EMBL" id="TCO76555.1"/>
    </source>
</evidence>
<dbReference type="AlphaFoldDB" id="A0A4R2LB91"/>
<gene>
    <name evidence="1" type="ORF">EV688_1049</name>
</gene>
<comment type="caution">
    <text evidence="1">The sequence shown here is derived from an EMBL/GenBank/DDBJ whole genome shotgun (WGS) entry which is preliminary data.</text>
</comment>
<dbReference type="RefSeq" id="WP_162883775.1">
    <property type="nucleotide sequence ID" value="NZ_QQSW01000002.1"/>
</dbReference>
<dbReference type="EMBL" id="SLWX01000004">
    <property type="protein sequence ID" value="TCO76555.1"/>
    <property type="molecule type" value="Genomic_DNA"/>
</dbReference>
<evidence type="ECO:0000313" key="2">
    <source>
        <dbReference type="Proteomes" id="UP000294980"/>
    </source>
</evidence>
<dbReference type="Proteomes" id="UP000294980">
    <property type="component" value="Unassembled WGS sequence"/>
</dbReference>
<accession>A0A4R2LB91</accession>
<organism evidence="1 2">
    <name type="scientific">Chromatocurvus halotolerans</name>
    <dbReference type="NCBI Taxonomy" id="1132028"/>
    <lineage>
        <taxon>Bacteria</taxon>
        <taxon>Pseudomonadati</taxon>
        <taxon>Pseudomonadota</taxon>
        <taxon>Gammaproteobacteria</taxon>
        <taxon>Cellvibrionales</taxon>
        <taxon>Halieaceae</taxon>
        <taxon>Chromatocurvus</taxon>
    </lineage>
</organism>
<keyword evidence="2" id="KW-1185">Reference proteome</keyword>
<name>A0A4R2LB91_9GAMM</name>
<reference evidence="1 2" key="1">
    <citation type="submission" date="2019-03" db="EMBL/GenBank/DDBJ databases">
        <title>Genomic Encyclopedia of Type Strains, Phase IV (KMG-IV): sequencing the most valuable type-strain genomes for metagenomic binning, comparative biology and taxonomic classification.</title>
        <authorList>
            <person name="Goeker M."/>
        </authorList>
    </citation>
    <scope>NUCLEOTIDE SEQUENCE [LARGE SCALE GENOMIC DNA]</scope>
    <source>
        <strain evidence="1 2">DSM 23344</strain>
    </source>
</reference>
<protein>
    <submittedName>
        <fullName evidence="1">Uncharacterized protein</fullName>
    </submittedName>
</protein>